<dbReference type="EMBL" id="JANBPU010000004">
    <property type="protein sequence ID" value="KAJ1921581.1"/>
    <property type="molecule type" value="Genomic_DNA"/>
</dbReference>
<keyword evidence="2" id="KW-1185">Reference proteome</keyword>
<evidence type="ECO:0000313" key="2">
    <source>
        <dbReference type="Proteomes" id="UP001150538"/>
    </source>
</evidence>
<sequence>MIQTASNDGTEQNALKSKFLGIESQMKGMLGKIAAGRVVEAFDILSRVTDALVTNCESLGLTSDKPIFEGFDRIKFWRTINQCWMYAIRNADTATSSEQRLREEHFEHLRKSIVMWCDVLQKYGLVDYDMGFSETLITGLLVDAQSKLVNQKASDVEPKK</sequence>
<protein>
    <submittedName>
        <fullName evidence="1">Uncharacterized protein</fullName>
    </submittedName>
</protein>
<comment type="caution">
    <text evidence="1">The sequence shown here is derived from an EMBL/GenBank/DDBJ whole genome shotgun (WGS) entry which is preliminary data.</text>
</comment>
<reference evidence="1" key="1">
    <citation type="submission" date="2022-07" db="EMBL/GenBank/DDBJ databases">
        <title>Phylogenomic reconstructions and comparative analyses of Kickxellomycotina fungi.</title>
        <authorList>
            <person name="Reynolds N.K."/>
            <person name="Stajich J.E."/>
            <person name="Barry K."/>
            <person name="Grigoriev I.V."/>
            <person name="Crous P."/>
            <person name="Smith M.E."/>
        </authorList>
    </citation>
    <scope>NUCLEOTIDE SEQUENCE</scope>
    <source>
        <strain evidence="1">NBRC 100468</strain>
    </source>
</reference>
<gene>
    <name evidence="1" type="ORF">H4219_000619</name>
</gene>
<proteinExistence type="predicted"/>
<evidence type="ECO:0000313" key="1">
    <source>
        <dbReference type="EMBL" id="KAJ1921581.1"/>
    </source>
</evidence>
<accession>A0A9W8A2L5</accession>
<name>A0A9W8A2L5_9FUNG</name>
<dbReference type="OrthoDB" id="5552418at2759"/>
<organism evidence="1 2">
    <name type="scientific">Mycoemilia scoparia</name>
    <dbReference type="NCBI Taxonomy" id="417184"/>
    <lineage>
        <taxon>Eukaryota</taxon>
        <taxon>Fungi</taxon>
        <taxon>Fungi incertae sedis</taxon>
        <taxon>Zoopagomycota</taxon>
        <taxon>Kickxellomycotina</taxon>
        <taxon>Kickxellomycetes</taxon>
        <taxon>Kickxellales</taxon>
        <taxon>Kickxellaceae</taxon>
        <taxon>Mycoemilia</taxon>
    </lineage>
</organism>
<dbReference type="Proteomes" id="UP001150538">
    <property type="component" value="Unassembled WGS sequence"/>
</dbReference>
<dbReference type="AlphaFoldDB" id="A0A9W8A2L5"/>